<feature type="disulfide bond" evidence="8">
    <location>
        <begin position="76"/>
        <end position="94"/>
    </location>
</feature>
<dbReference type="InParanoid" id="H2XLU5"/>
<dbReference type="InterPro" id="IPR020863">
    <property type="entry name" value="MACPF_CS"/>
</dbReference>
<dbReference type="InterPro" id="IPR036055">
    <property type="entry name" value="LDL_receptor-like_sf"/>
</dbReference>
<evidence type="ECO:0000256" key="7">
    <source>
        <dbReference type="ARBA" id="ARBA00023157"/>
    </source>
</evidence>
<organism evidence="10 11">
    <name type="scientific">Ciona intestinalis</name>
    <name type="common">Transparent sea squirt</name>
    <name type="synonym">Ascidia intestinalis</name>
    <dbReference type="NCBI Taxonomy" id="7719"/>
    <lineage>
        <taxon>Eukaryota</taxon>
        <taxon>Metazoa</taxon>
        <taxon>Chordata</taxon>
        <taxon>Tunicata</taxon>
        <taxon>Ascidiacea</taxon>
        <taxon>Phlebobranchia</taxon>
        <taxon>Cionidae</taxon>
        <taxon>Ciona</taxon>
    </lineage>
</organism>
<dbReference type="GO" id="GO:0005615">
    <property type="term" value="C:extracellular space"/>
    <property type="evidence" value="ECO:0000318"/>
    <property type="project" value="GO_Central"/>
</dbReference>
<keyword evidence="6" id="KW-0472">Membrane</keyword>
<dbReference type="InterPro" id="IPR002172">
    <property type="entry name" value="LDrepeatLR_classA_rpt"/>
</dbReference>
<evidence type="ECO:0000259" key="9">
    <source>
        <dbReference type="PROSITE" id="PS51412"/>
    </source>
</evidence>
<dbReference type="GO" id="GO:0005579">
    <property type="term" value="C:membrane attack complex"/>
    <property type="evidence" value="ECO:0007669"/>
    <property type="project" value="InterPro"/>
</dbReference>
<protein>
    <recommendedName>
        <fullName evidence="9">MACPF domain-containing protein</fullName>
    </recommendedName>
</protein>
<dbReference type="AlphaFoldDB" id="H2XLU5"/>
<name>H2XLU5_CIOIN</name>
<keyword evidence="5" id="KW-0204">Cytolysis</keyword>
<dbReference type="HOGENOM" id="CLU_485362_0_0_1"/>
<dbReference type="GO" id="GO:0031640">
    <property type="term" value="P:killing of cells of another organism"/>
    <property type="evidence" value="ECO:0007669"/>
    <property type="project" value="UniProtKB-KW"/>
</dbReference>
<dbReference type="SUPFAM" id="SSF57424">
    <property type="entry name" value="LDL receptor-like module"/>
    <property type="match status" value="1"/>
</dbReference>
<reference evidence="10" key="4">
    <citation type="submission" date="2025-09" db="UniProtKB">
        <authorList>
            <consortium name="Ensembl"/>
        </authorList>
    </citation>
    <scope>IDENTIFICATION</scope>
</reference>
<dbReference type="PROSITE" id="PS00279">
    <property type="entry name" value="MACPF_1"/>
    <property type="match status" value="1"/>
</dbReference>
<evidence type="ECO:0000256" key="8">
    <source>
        <dbReference type="PROSITE-ProRule" id="PRU00124"/>
    </source>
</evidence>
<proteinExistence type="inferred from homology"/>
<comment type="subcellular location">
    <subcellularLocation>
        <location evidence="1">Membrane</location>
    </subcellularLocation>
    <subcellularLocation>
        <location evidence="2">Secreted</location>
    </subcellularLocation>
</comment>
<dbReference type="PROSITE" id="PS51412">
    <property type="entry name" value="MACPF_2"/>
    <property type="match status" value="1"/>
</dbReference>
<evidence type="ECO:0000256" key="5">
    <source>
        <dbReference type="ARBA" id="ARBA00022852"/>
    </source>
</evidence>
<keyword evidence="7 8" id="KW-1015">Disulfide bond</keyword>
<sequence length="562" mass="61886">CSGSWSSWSQCFPGSTSDSTQWRDRMFNMTPSQPEAPPCYLPYTVNMVQVEPCSSSADSPVVDLASTDCGVGYFKCGNQRCIQENFVCNGDDDCGDASDEFPSQKAKDAGCTENLKLVCGYTIDPGQSSKVPLGERYLTGISGINQFSQGFDILSGQFKSSALSMAGHGSCRRVLITGQTDAYYRIPANVASFRQLYEIILSTPKIYESGANLLNTTKDSLNYNLNFGGQVLGVAGNAGLTQNSLIENVVIDSVQNEQMNTYVSMKAAVNTAQILKVTLQDPEDLEPTTSFMSRVMELPDSGFSYDKYMSFVADYGTHYVASGKLGGMYEETQVYSRCWLDSKSFSVYTPKEWSEVLQDCATQSFYYNLDPTTTTFTACLIAGQANFLTDEISRKLVYVTGGSIATSSDLKLSFVKETWDAWIQSVSTGPTLNTDLFHLRPISDLIYSTHIPIDRKRREILAGFIDQAIELHLTPYDGYTQCEPCRPRTDKDGVVIDVYGEDSGLVFYGVPYVTGTGQDYRCMCAYNNPPTPEICGTSRVMGIFGLAILCSLVSMWVKDIFV</sequence>
<comment type="similarity">
    <text evidence="3">Belongs to the complement C6/C7/C8/C9 family.</text>
</comment>
<dbReference type="PANTHER" id="PTHR45742">
    <property type="entry name" value="COMPLEMENT COMPONENT C6"/>
    <property type="match status" value="1"/>
</dbReference>
<reference evidence="10" key="2">
    <citation type="journal article" date="2008" name="Genome Biol.">
        <title>Improved genome assembly and evidence-based global gene model set for the chordate Ciona intestinalis: new insight into intron and operon populations.</title>
        <authorList>
            <person name="Satou Y."/>
            <person name="Mineta K."/>
            <person name="Ogasawara M."/>
            <person name="Sasakura Y."/>
            <person name="Shoguchi E."/>
            <person name="Ueno K."/>
            <person name="Yamada L."/>
            <person name="Matsumoto J."/>
            <person name="Wasserscheid J."/>
            <person name="Dewar K."/>
            <person name="Wiley G.B."/>
            <person name="Macmil S.L."/>
            <person name="Roe B.A."/>
            <person name="Zeller R.W."/>
            <person name="Hastings K.E."/>
            <person name="Lemaire P."/>
            <person name="Lindquist E."/>
            <person name="Endo T."/>
            <person name="Hotta K."/>
            <person name="Inaba K."/>
        </authorList>
    </citation>
    <scope>NUCLEOTIDE SEQUENCE [LARGE SCALE GENOMIC DNA]</scope>
    <source>
        <strain evidence="10">wild type</strain>
    </source>
</reference>
<accession>H2XLU5</accession>
<evidence type="ECO:0000256" key="4">
    <source>
        <dbReference type="ARBA" id="ARBA00022525"/>
    </source>
</evidence>
<feature type="domain" description="MACPF" evidence="9">
    <location>
        <begin position="129"/>
        <end position="476"/>
    </location>
</feature>
<evidence type="ECO:0000313" key="11">
    <source>
        <dbReference type="Proteomes" id="UP000008144"/>
    </source>
</evidence>
<dbReference type="GO" id="GO:0006955">
    <property type="term" value="P:immune response"/>
    <property type="evidence" value="ECO:0007669"/>
    <property type="project" value="InterPro"/>
</dbReference>
<reference evidence="10" key="3">
    <citation type="submission" date="2025-08" db="UniProtKB">
        <authorList>
            <consortium name="Ensembl"/>
        </authorList>
    </citation>
    <scope>IDENTIFICATION</scope>
</reference>
<keyword evidence="11" id="KW-1185">Reference proteome</keyword>
<evidence type="ECO:0000256" key="2">
    <source>
        <dbReference type="ARBA" id="ARBA00004613"/>
    </source>
</evidence>
<dbReference type="Pfam" id="PF00057">
    <property type="entry name" value="Ldl_recept_a"/>
    <property type="match status" value="1"/>
</dbReference>
<keyword evidence="4" id="KW-0964">Secreted</keyword>
<dbReference type="SMART" id="SM00192">
    <property type="entry name" value="LDLa"/>
    <property type="match status" value="1"/>
</dbReference>
<dbReference type="PANTHER" id="PTHR45742:SF8">
    <property type="entry name" value="FLOCCULATION PROTEIN FLO11"/>
    <property type="match status" value="1"/>
</dbReference>
<dbReference type="EMBL" id="EAAA01001021">
    <property type="status" value="NOT_ANNOTATED_CDS"/>
    <property type="molecule type" value="Genomic_DNA"/>
</dbReference>
<comment type="caution">
    <text evidence="8">Lacks conserved residue(s) required for the propagation of feature annotation.</text>
</comment>
<dbReference type="Proteomes" id="UP000008144">
    <property type="component" value="Chromosome 12"/>
</dbReference>
<dbReference type="Ensembl" id="ENSCINT00000031569.1">
    <property type="protein sequence ID" value="ENSCINP00000030627.1"/>
    <property type="gene ID" value="ENSCING00000022413.1"/>
</dbReference>
<evidence type="ECO:0000256" key="3">
    <source>
        <dbReference type="ARBA" id="ARBA00009214"/>
    </source>
</evidence>
<dbReference type="InterPro" id="IPR020864">
    <property type="entry name" value="MACPF"/>
</dbReference>
<evidence type="ECO:0000256" key="6">
    <source>
        <dbReference type="ARBA" id="ARBA00023136"/>
    </source>
</evidence>
<dbReference type="STRING" id="7719.ENSCINP00000030627"/>
<dbReference type="PRINTS" id="PR00764">
    <property type="entry name" value="COMPLEMENTC9"/>
</dbReference>
<dbReference type="Gene3D" id="4.10.400.10">
    <property type="entry name" value="Low-density Lipoprotein Receptor"/>
    <property type="match status" value="1"/>
</dbReference>
<evidence type="ECO:0000256" key="1">
    <source>
        <dbReference type="ARBA" id="ARBA00004370"/>
    </source>
</evidence>
<dbReference type="Pfam" id="PF01823">
    <property type="entry name" value="MACPF"/>
    <property type="match status" value="1"/>
</dbReference>
<dbReference type="PROSITE" id="PS50068">
    <property type="entry name" value="LDLRA_2"/>
    <property type="match status" value="1"/>
</dbReference>
<evidence type="ECO:0000313" key="10">
    <source>
        <dbReference type="Ensembl" id="ENSCINP00000030627.1"/>
    </source>
</evidence>
<reference evidence="11" key="1">
    <citation type="journal article" date="2002" name="Science">
        <title>The draft genome of Ciona intestinalis: insights into chordate and vertebrate origins.</title>
        <authorList>
            <person name="Dehal P."/>
            <person name="Satou Y."/>
            <person name="Campbell R.K."/>
            <person name="Chapman J."/>
            <person name="Degnan B."/>
            <person name="De Tomaso A."/>
            <person name="Davidson B."/>
            <person name="Di Gregorio A."/>
            <person name="Gelpke M."/>
            <person name="Goodstein D.M."/>
            <person name="Harafuji N."/>
            <person name="Hastings K.E."/>
            <person name="Ho I."/>
            <person name="Hotta K."/>
            <person name="Huang W."/>
            <person name="Kawashima T."/>
            <person name="Lemaire P."/>
            <person name="Martinez D."/>
            <person name="Meinertzhagen I.A."/>
            <person name="Necula S."/>
            <person name="Nonaka M."/>
            <person name="Putnam N."/>
            <person name="Rash S."/>
            <person name="Saiga H."/>
            <person name="Satake M."/>
            <person name="Terry A."/>
            <person name="Yamada L."/>
            <person name="Wang H.G."/>
            <person name="Awazu S."/>
            <person name="Azumi K."/>
            <person name="Boore J."/>
            <person name="Branno M."/>
            <person name="Chin-Bow S."/>
            <person name="DeSantis R."/>
            <person name="Doyle S."/>
            <person name="Francino P."/>
            <person name="Keys D.N."/>
            <person name="Haga S."/>
            <person name="Hayashi H."/>
            <person name="Hino K."/>
            <person name="Imai K.S."/>
            <person name="Inaba K."/>
            <person name="Kano S."/>
            <person name="Kobayashi K."/>
            <person name="Kobayashi M."/>
            <person name="Lee B.I."/>
            <person name="Makabe K.W."/>
            <person name="Manohar C."/>
            <person name="Matassi G."/>
            <person name="Medina M."/>
            <person name="Mochizuki Y."/>
            <person name="Mount S."/>
            <person name="Morishita T."/>
            <person name="Miura S."/>
            <person name="Nakayama A."/>
            <person name="Nishizaka S."/>
            <person name="Nomoto H."/>
            <person name="Ohta F."/>
            <person name="Oishi K."/>
            <person name="Rigoutsos I."/>
            <person name="Sano M."/>
            <person name="Sasaki A."/>
            <person name="Sasakura Y."/>
            <person name="Shoguchi E."/>
            <person name="Shin-i T."/>
            <person name="Spagnuolo A."/>
            <person name="Stainier D."/>
            <person name="Suzuki M.M."/>
            <person name="Tassy O."/>
            <person name="Takatori N."/>
            <person name="Tokuoka M."/>
            <person name="Yagi K."/>
            <person name="Yoshizaki F."/>
            <person name="Wada S."/>
            <person name="Zhang C."/>
            <person name="Hyatt P.D."/>
            <person name="Larimer F."/>
            <person name="Detter C."/>
            <person name="Doggett N."/>
            <person name="Glavina T."/>
            <person name="Hawkins T."/>
            <person name="Richardson P."/>
            <person name="Lucas S."/>
            <person name="Kohara Y."/>
            <person name="Levine M."/>
            <person name="Satoh N."/>
            <person name="Rokhsar D.S."/>
        </authorList>
    </citation>
    <scope>NUCLEOTIDE SEQUENCE [LARGE SCALE GENOMIC DNA]</scope>
</reference>
<feature type="disulfide bond" evidence="8">
    <location>
        <begin position="69"/>
        <end position="81"/>
    </location>
</feature>
<dbReference type="SMART" id="SM00457">
    <property type="entry name" value="MACPF"/>
    <property type="match status" value="1"/>
</dbReference>
<dbReference type="InterPro" id="IPR001862">
    <property type="entry name" value="MAC_perforin"/>
</dbReference>
<dbReference type="GeneTree" id="ENSGT00940000169365"/>
<dbReference type="CDD" id="cd00112">
    <property type="entry name" value="LDLa"/>
    <property type="match status" value="1"/>
</dbReference>